<dbReference type="CDD" id="cd02662">
    <property type="entry name" value="Peptidase_C19F"/>
    <property type="match status" value="1"/>
</dbReference>
<dbReference type="GO" id="GO:0004843">
    <property type="term" value="F:cysteine-type deubiquitinase activity"/>
    <property type="evidence" value="ECO:0007669"/>
    <property type="project" value="InterPro"/>
</dbReference>
<evidence type="ECO:0000313" key="5">
    <source>
        <dbReference type="Proteomes" id="UP000191144"/>
    </source>
</evidence>
<keyword evidence="2" id="KW-1133">Transmembrane helix</keyword>
<dbReference type="PANTHER" id="PTHR24006:SF827">
    <property type="entry name" value="UBIQUITIN CARBOXYL-TERMINAL HYDROLASE 34"/>
    <property type="match status" value="1"/>
</dbReference>
<name>A0A1G4KF73_9SACH</name>
<dbReference type="EMBL" id="LT598480">
    <property type="protein sequence ID" value="SCV03114.1"/>
    <property type="molecule type" value="Genomic_DNA"/>
</dbReference>
<dbReference type="GO" id="GO:0005634">
    <property type="term" value="C:nucleus"/>
    <property type="evidence" value="ECO:0007669"/>
    <property type="project" value="TreeGrafter"/>
</dbReference>
<organism evidence="4 5">
    <name type="scientific">Lachancea meyersii CBS 8951</name>
    <dbReference type="NCBI Taxonomy" id="1266667"/>
    <lineage>
        <taxon>Eukaryota</taxon>
        <taxon>Fungi</taxon>
        <taxon>Dikarya</taxon>
        <taxon>Ascomycota</taxon>
        <taxon>Saccharomycotina</taxon>
        <taxon>Saccharomycetes</taxon>
        <taxon>Saccharomycetales</taxon>
        <taxon>Saccharomycetaceae</taxon>
        <taxon>Lachancea</taxon>
    </lineage>
</organism>
<keyword evidence="2" id="KW-0472">Membrane</keyword>
<sequence>MSLIIYNNHYNNVNSGWIDILLQRHSKQLRYFGIALVTALALYVLTPSLLRKGTNKMFSSSKRSDKYTTGLINNRNDCFANSSVQALSALPRLTNYMNDLLKQVLFLRTLLDRGDNEPSSWETGSTSENVDSLEDPAERGTSSFENSLAPGASRPAFHSLRPHANLQAISSTATITTMSTIEESQNLNGHGRFEGLATGDTSAAQSTAESSVSKENGISTASSEEIPEVPLHEGLAQMMYQLQQIVDTNKYVSVWPFLHVLELIFDAKISSGQNDAHELTQVILESLEKENLKLKKFVKDHSLNVIIPDFPIKGSLADHLICLSCQGSSKVVMHPFSMYPLPVPQEMSANLSAMIADNQTETIDGYACLSCKIKAILENERQLKDKPKSEEEEVTLATLSKIIPDIFINDDLSEDLMNYTNNYKKEGCDTSTIKSRIIKKTVVTESPDILILHLSRSVFNGMTYSRNSCYVNFEEELLTQEQDIQNNRCVGVKPIKYKLRAMVKHQGTHSQGHYECYRRKPDLIKDVLSNQVVNRSPTIDFGLDSNKNAANAWNSSASMSSSDQVSVSSQESESSSPFRSVFPESAPGLPLSSPVVDDDDYIVGQGAPGSSNAPSRKPSKLKKLTGFLSRRSSVASGVSDEQNGDSGSGTGSDVGSGARRRRMNSVTSVTSSIGGPSSGTSGADVTDTSTSERDEAVPTIKRKLKKIKSVVNYPFWKVSDADVREAKTDEVLGDTKCVYMLYYERVDEPEKRS</sequence>
<feature type="region of interest" description="Disordered" evidence="1">
    <location>
        <begin position="115"/>
        <end position="157"/>
    </location>
</feature>
<dbReference type="Gene3D" id="3.90.70.10">
    <property type="entry name" value="Cysteine proteinases"/>
    <property type="match status" value="1"/>
</dbReference>
<evidence type="ECO:0000256" key="1">
    <source>
        <dbReference type="SAM" id="MobiDB-lite"/>
    </source>
</evidence>
<feature type="region of interest" description="Disordered" evidence="1">
    <location>
        <begin position="632"/>
        <end position="695"/>
    </location>
</feature>
<proteinExistence type="predicted"/>
<feature type="region of interest" description="Disordered" evidence="1">
    <location>
        <begin position="189"/>
        <end position="225"/>
    </location>
</feature>
<reference evidence="5" key="1">
    <citation type="submission" date="2016-03" db="EMBL/GenBank/DDBJ databases">
        <authorList>
            <person name="Devillers Hugo."/>
        </authorList>
    </citation>
    <scope>NUCLEOTIDE SEQUENCE [LARGE SCALE GENOMIC DNA]</scope>
</reference>
<feature type="region of interest" description="Disordered" evidence="1">
    <location>
        <begin position="554"/>
        <end position="620"/>
    </location>
</feature>
<dbReference type="InterPro" id="IPR028889">
    <property type="entry name" value="USP"/>
</dbReference>
<feature type="domain" description="USP" evidence="3">
    <location>
        <begin position="69"/>
        <end position="585"/>
    </location>
</feature>
<dbReference type="InterPro" id="IPR018200">
    <property type="entry name" value="USP_CS"/>
</dbReference>
<dbReference type="Pfam" id="PF00443">
    <property type="entry name" value="UCH"/>
    <property type="match status" value="1"/>
</dbReference>
<dbReference type="InterPro" id="IPR050164">
    <property type="entry name" value="Peptidase_C19"/>
</dbReference>
<feature type="compositionally biased region" description="Polar residues" evidence="1">
    <location>
        <begin position="632"/>
        <end position="641"/>
    </location>
</feature>
<feature type="transmembrane region" description="Helical" evidence="2">
    <location>
        <begin position="31"/>
        <end position="50"/>
    </location>
</feature>
<dbReference type="GO" id="GO:0016579">
    <property type="term" value="P:protein deubiquitination"/>
    <property type="evidence" value="ECO:0007669"/>
    <property type="project" value="InterPro"/>
</dbReference>
<dbReference type="InterPro" id="IPR038765">
    <property type="entry name" value="Papain-like_cys_pep_sf"/>
</dbReference>
<accession>A0A1G4KF73</accession>
<feature type="compositionally biased region" description="Polar residues" evidence="1">
    <location>
        <begin position="117"/>
        <end position="130"/>
    </location>
</feature>
<dbReference type="PROSITE" id="PS00973">
    <property type="entry name" value="USP_2"/>
    <property type="match status" value="1"/>
</dbReference>
<protein>
    <submittedName>
        <fullName evidence="4">LAME_0H07822g1_1</fullName>
    </submittedName>
</protein>
<keyword evidence="5" id="KW-1185">Reference proteome</keyword>
<dbReference type="PANTHER" id="PTHR24006">
    <property type="entry name" value="UBIQUITIN CARBOXYL-TERMINAL HYDROLASE"/>
    <property type="match status" value="1"/>
</dbReference>
<feature type="compositionally biased region" description="Polar residues" evidence="1">
    <location>
        <begin position="199"/>
        <end position="223"/>
    </location>
</feature>
<feature type="compositionally biased region" description="Low complexity" evidence="1">
    <location>
        <begin position="555"/>
        <end position="585"/>
    </location>
</feature>
<evidence type="ECO:0000313" key="4">
    <source>
        <dbReference type="EMBL" id="SCV03114.1"/>
    </source>
</evidence>
<dbReference type="GO" id="GO:0005829">
    <property type="term" value="C:cytosol"/>
    <property type="evidence" value="ECO:0007669"/>
    <property type="project" value="TreeGrafter"/>
</dbReference>
<dbReference type="PROSITE" id="PS50235">
    <property type="entry name" value="USP_3"/>
    <property type="match status" value="1"/>
</dbReference>
<dbReference type="InterPro" id="IPR001394">
    <property type="entry name" value="Peptidase_C19_UCH"/>
</dbReference>
<gene>
    <name evidence="4" type="ORF">LAME_0H07822G</name>
</gene>
<dbReference type="OrthoDB" id="2248014at2759"/>
<keyword evidence="2" id="KW-0812">Transmembrane</keyword>
<dbReference type="SUPFAM" id="SSF54001">
    <property type="entry name" value="Cysteine proteinases"/>
    <property type="match status" value="1"/>
</dbReference>
<dbReference type="AlphaFoldDB" id="A0A1G4KF73"/>
<evidence type="ECO:0000259" key="3">
    <source>
        <dbReference type="PROSITE" id="PS50235"/>
    </source>
</evidence>
<dbReference type="Proteomes" id="UP000191144">
    <property type="component" value="Chromosome H"/>
</dbReference>
<evidence type="ECO:0000256" key="2">
    <source>
        <dbReference type="SAM" id="Phobius"/>
    </source>
</evidence>
<feature type="compositionally biased region" description="Low complexity" evidence="1">
    <location>
        <begin position="665"/>
        <end position="682"/>
    </location>
</feature>